<accession>A0A0A9C9N5</accession>
<reference evidence="1" key="2">
    <citation type="journal article" date="2015" name="Data Brief">
        <title>Shoot transcriptome of the giant reed, Arundo donax.</title>
        <authorList>
            <person name="Barrero R.A."/>
            <person name="Guerrero F.D."/>
            <person name="Moolhuijzen P."/>
            <person name="Goolsby J.A."/>
            <person name="Tidwell J."/>
            <person name="Bellgard S.E."/>
            <person name="Bellgard M.I."/>
        </authorList>
    </citation>
    <scope>NUCLEOTIDE SEQUENCE</scope>
    <source>
        <tissue evidence="1">Shoot tissue taken approximately 20 cm above the soil surface</tissue>
    </source>
</reference>
<reference evidence="1" key="1">
    <citation type="submission" date="2014-09" db="EMBL/GenBank/DDBJ databases">
        <authorList>
            <person name="Magalhaes I.L.F."/>
            <person name="Oliveira U."/>
            <person name="Santos F.R."/>
            <person name="Vidigal T.H.D.A."/>
            <person name="Brescovit A.D."/>
            <person name="Santos A.J."/>
        </authorList>
    </citation>
    <scope>NUCLEOTIDE SEQUENCE</scope>
    <source>
        <tissue evidence="1">Shoot tissue taken approximately 20 cm above the soil surface</tissue>
    </source>
</reference>
<name>A0A0A9C9N5_ARUDO</name>
<dbReference type="AlphaFoldDB" id="A0A0A9C9N5"/>
<evidence type="ECO:0000313" key="1">
    <source>
        <dbReference type="EMBL" id="JAD71148.1"/>
    </source>
</evidence>
<sequence length="27" mass="3284">MESDRMPLTNESYGRSWVGTNFYYCYL</sequence>
<dbReference type="EMBL" id="GBRH01226747">
    <property type="protein sequence ID" value="JAD71148.1"/>
    <property type="molecule type" value="Transcribed_RNA"/>
</dbReference>
<organism evidence="1">
    <name type="scientific">Arundo donax</name>
    <name type="common">Giant reed</name>
    <name type="synonym">Donax arundinaceus</name>
    <dbReference type="NCBI Taxonomy" id="35708"/>
    <lineage>
        <taxon>Eukaryota</taxon>
        <taxon>Viridiplantae</taxon>
        <taxon>Streptophyta</taxon>
        <taxon>Embryophyta</taxon>
        <taxon>Tracheophyta</taxon>
        <taxon>Spermatophyta</taxon>
        <taxon>Magnoliopsida</taxon>
        <taxon>Liliopsida</taxon>
        <taxon>Poales</taxon>
        <taxon>Poaceae</taxon>
        <taxon>PACMAD clade</taxon>
        <taxon>Arundinoideae</taxon>
        <taxon>Arundineae</taxon>
        <taxon>Arundo</taxon>
    </lineage>
</organism>
<protein>
    <submittedName>
        <fullName evidence="1">Uncharacterized protein</fullName>
    </submittedName>
</protein>
<proteinExistence type="predicted"/>